<dbReference type="OMA" id="HKDDGHG"/>
<evidence type="ECO:0000256" key="2">
    <source>
        <dbReference type="PROSITE-ProRule" id="PRU00497"/>
    </source>
</evidence>
<evidence type="ECO:0000256" key="1">
    <source>
        <dbReference type="ARBA" id="ARBA00022460"/>
    </source>
</evidence>
<dbReference type="PANTHER" id="PTHR10380">
    <property type="entry name" value="CUTICLE PROTEIN"/>
    <property type="match status" value="1"/>
</dbReference>
<organism evidence="6">
    <name type="scientific">Drosophila grimshawi</name>
    <name type="common">Hawaiian fruit fly</name>
    <name type="synonym">Idiomyia grimshawi</name>
    <dbReference type="NCBI Taxonomy" id="7222"/>
    <lineage>
        <taxon>Eukaryota</taxon>
        <taxon>Metazoa</taxon>
        <taxon>Ecdysozoa</taxon>
        <taxon>Arthropoda</taxon>
        <taxon>Hexapoda</taxon>
        <taxon>Insecta</taxon>
        <taxon>Pterygota</taxon>
        <taxon>Neoptera</taxon>
        <taxon>Endopterygota</taxon>
        <taxon>Diptera</taxon>
        <taxon>Brachycera</taxon>
        <taxon>Muscomorpha</taxon>
        <taxon>Ephydroidea</taxon>
        <taxon>Drosophilidae</taxon>
        <taxon>Drosophila</taxon>
        <taxon>Hawaiian Drosophila</taxon>
    </lineage>
</organism>
<dbReference type="Pfam" id="PF00379">
    <property type="entry name" value="Chitin_bind_4"/>
    <property type="match status" value="1"/>
</dbReference>
<keyword evidence="6" id="KW-1185">Reference proteome</keyword>
<evidence type="ECO:0000313" key="6">
    <source>
        <dbReference type="Proteomes" id="UP000001070"/>
    </source>
</evidence>
<sequence length="133" mass="14433">MYKYAILIVGMLIAASLAHDDDAHAKAHETKKQDAHGNFAYSFDVTNGIGAKEEGDEHNHVHGEYHFMSKEGIPIAITYTADENGYQAHGDAVPTPPPIPAAILESLAYIKSHPPHKEEPKSHPASSHGHGKH</sequence>
<evidence type="ECO:0000256" key="4">
    <source>
        <dbReference type="SAM" id="SignalP"/>
    </source>
</evidence>
<name>B4J4W6_DROGR</name>
<dbReference type="InParanoid" id="B4J4W6"/>
<dbReference type="GO" id="GO:0008010">
    <property type="term" value="F:structural constituent of chitin-based larval cuticle"/>
    <property type="evidence" value="ECO:0007669"/>
    <property type="project" value="TreeGrafter"/>
</dbReference>
<dbReference type="Proteomes" id="UP000001070">
    <property type="component" value="Unassembled WGS sequence"/>
</dbReference>
<dbReference type="PANTHER" id="PTHR10380:SF238">
    <property type="entry name" value="CUTICULAR PROTEIN 65EA-RELATED"/>
    <property type="match status" value="1"/>
</dbReference>
<dbReference type="PROSITE" id="PS00233">
    <property type="entry name" value="CHIT_BIND_RR_1"/>
    <property type="match status" value="1"/>
</dbReference>
<evidence type="ECO:0000313" key="5">
    <source>
        <dbReference type="EMBL" id="EDW01672.1"/>
    </source>
</evidence>
<evidence type="ECO:0000256" key="3">
    <source>
        <dbReference type="SAM" id="MobiDB-lite"/>
    </source>
</evidence>
<dbReference type="PRINTS" id="PR00947">
    <property type="entry name" value="CUTICLE"/>
</dbReference>
<accession>B4J4W6</accession>
<dbReference type="OrthoDB" id="7998177at2759"/>
<dbReference type="InterPro" id="IPR031311">
    <property type="entry name" value="CHIT_BIND_RR_consensus"/>
</dbReference>
<dbReference type="HOGENOM" id="CLU_065450_3_1_1"/>
<dbReference type="STRING" id="7222.B4J4W6"/>
<dbReference type="EMBL" id="CH916367">
    <property type="protein sequence ID" value="EDW01672.1"/>
    <property type="molecule type" value="Genomic_DNA"/>
</dbReference>
<dbReference type="PROSITE" id="PS51155">
    <property type="entry name" value="CHIT_BIND_RR_2"/>
    <property type="match status" value="1"/>
</dbReference>
<keyword evidence="4" id="KW-0732">Signal</keyword>
<dbReference type="KEGG" id="dgr:6560863"/>
<dbReference type="InterPro" id="IPR050468">
    <property type="entry name" value="Cuticle_Struct_Prot"/>
</dbReference>
<protein>
    <submittedName>
        <fullName evidence="5">GH21572</fullName>
    </submittedName>
</protein>
<keyword evidence="1 2" id="KW-0193">Cuticle</keyword>
<dbReference type="InterPro" id="IPR000618">
    <property type="entry name" value="Insect_cuticle"/>
</dbReference>
<dbReference type="PhylomeDB" id="B4J4W6"/>
<feature type="chain" id="PRO_5002811532" evidence="4">
    <location>
        <begin position="19"/>
        <end position="133"/>
    </location>
</feature>
<reference evidence="5 6" key="1">
    <citation type="journal article" date="2007" name="Nature">
        <title>Evolution of genes and genomes on the Drosophila phylogeny.</title>
        <authorList>
            <consortium name="Drosophila 12 Genomes Consortium"/>
            <person name="Clark A.G."/>
            <person name="Eisen M.B."/>
            <person name="Smith D.R."/>
            <person name="Bergman C.M."/>
            <person name="Oliver B."/>
            <person name="Markow T.A."/>
            <person name="Kaufman T.C."/>
            <person name="Kellis M."/>
            <person name="Gelbart W."/>
            <person name="Iyer V.N."/>
            <person name="Pollard D.A."/>
            <person name="Sackton T.B."/>
            <person name="Larracuente A.M."/>
            <person name="Singh N.D."/>
            <person name="Abad J.P."/>
            <person name="Abt D.N."/>
            <person name="Adryan B."/>
            <person name="Aguade M."/>
            <person name="Akashi H."/>
            <person name="Anderson W.W."/>
            <person name="Aquadro C.F."/>
            <person name="Ardell D.H."/>
            <person name="Arguello R."/>
            <person name="Artieri C.G."/>
            <person name="Barbash D.A."/>
            <person name="Barker D."/>
            <person name="Barsanti P."/>
            <person name="Batterham P."/>
            <person name="Batzoglou S."/>
            <person name="Begun D."/>
            <person name="Bhutkar A."/>
            <person name="Blanco E."/>
            <person name="Bosak S.A."/>
            <person name="Bradley R.K."/>
            <person name="Brand A.D."/>
            <person name="Brent M.R."/>
            <person name="Brooks A.N."/>
            <person name="Brown R.H."/>
            <person name="Butlin R.K."/>
            <person name="Caggese C."/>
            <person name="Calvi B.R."/>
            <person name="Bernardo de Carvalho A."/>
            <person name="Caspi A."/>
            <person name="Castrezana S."/>
            <person name="Celniker S.E."/>
            <person name="Chang J.L."/>
            <person name="Chapple C."/>
            <person name="Chatterji S."/>
            <person name="Chinwalla A."/>
            <person name="Civetta A."/>
            <person name="Clifton S.W."/>
            <person name="Comeron J.M."/>
            <person name="Costello J.C."/>
            <person name="Coyne J.A."/>
            <person name="Daub J."/>
            <person name="David R.G."/>
            <person name="Delcher A.L."/>
            <person name="Delehaunty K."/>
            <person name="Do C.B."/>
            <person name="Ebling H."/>
            <person name="Edwards K."/>
            <person name="Eickbush T."/>
            <person name="Evans J.D."/>
            <person name="Filipski A."/>
            <person name="Findeiss S."/>
            <person name="Freyhult E."/>
            <person name="Fulton L."/>
            <person name="Fulton R."/>
            <person name="Garcia A.C."/>
            <person name="Gardiner A."/>
            <person name="Garfield D.A."/>
            <person name="Garvin B.E."/>
            <person name="Gibson G."/>
            <person name="Gilbert D."/>
            <person name="Gnerre S."/>
            <person name="Godfrey J."/>
            <person name="Good R."/>
            <person name="Gotea V."/>
            <person name="Gravely B."/>
            <person name="Greenberg A.J."/>
            <person name="Griffiths-Jones S."/>
            <person name="Gross S."/>
            <person name="Guigo R."/>
            <person name="Gustafson E.A."/>
            <person name="Haerty W."/>
            <person name="Hahn M.W."/>
            <person name="Halligan D.L."/>
            <person name="Halpern A.L."/>
            <person name="Halter G.M."/>
            <person name="Han M.V."/>
            <person name="Heger A."/>
            <person name="Hillier L."/>
            <person name="Hinrichs A.S."/>
            <person name="Holmes I."/>
            <person name="Hoskins R.A."/>
            <person name="Hubisz M.J."/>
            <person name="Hultmark D."/>
            <person name="Huntley M.A."/>
            <person name="Jaffe D.B."/>
            <person name="Jagadeeshan S."/>
            <person name="Jeck W.R."/>
            <person name="Johnson J."/>
            <person name="Jones C.D."/>
            <person name="Jordan W.C."/>
            <person name="Karpen G.H."/>
            <person name="Kataoka E."/>
            <person name="Keightley P.D."/>
            <person name="Kheradpour P."/>
            <person name="Kirkness E.F."/>
            <person name="Koerich L.B."/>
            <person name="Kristiansen K."/>
            <person name="Kudrna D."/>
            <person name="Kulathinal R.J."/>
            <person name="Kumar S."/>
            <person name="Kwok R."/>
            <person name="Lander E."/>
            <person name="Langley C.H."/>
            <person name="Lapoint R."/>
            <person name="Lazzaro B.P."/>
            <person name="Lee S.J."/>
            <person name="Levesque L."/>
            <person name="Li R."/>
            <person name="Lin C.F."/>
            <person name="Lin M.F."/>
            <person name="Lindblad-Toh K."/>
            <person name="Llopart A."/>
            <person name="Long M."/>
            <person name="Low L."/>
            <person name="Lozovsky E."/>
            <person name="Lu J."/>
            <person name="Luo M."/>
            <person name="Machado C.A."/>
            <person name="Makalowski W."/>
            <person name="Marzo M."/>
            <person name="Matsuda M."/>
            <person name="Matzkin L."/>
            <person name="McAllister B."/>
            <person name="McBride C.S."/>
            <person name="McKernan B."/>
            <person name="McKernan K."/>
            <person name="Mendez-Lago M."/>
            <person name="Minx P."/>
            <person name="Mollenhauer M.U."/>
            <person name="Montooth K."/>
            <person name="Mount S.M."/>
            <person name="Mu X."/>
            <person name="Myers E."/>
            <person name="Negre B."/>
            <person name="Newfeld S."/>
            <person name="Nielsen R."/>
            <person name="Noor M.A."/>
            <person name="O'Grady P."/>
            <person name="Pachter L."/>
            <person name="Papaceit M."/>
            <person name="Parisi M.J."/>
            <person name="Parisi M."/>
            <person name="Parts L."/>
            <person name="Pedersen J.S."/>
            <person name="Pesole G."/>
            <person name="Phillippy A.M."/>
            <person name="Ponting C.P."/>
            <person name="Pop M."/>
            <person name="Porcelli D."/>
            <person name="Powell J.R."/>
            <person name="Prohaska S."/>
            <person name="Pruitt K."/>
            <person name="Puig M."/>
            <person name="Quesneville H."/>
            <person name="Ram K.R."/>
            <person name="Rand D."/>
            <person name="Rasmussen M.D."/>
            <person name="Reed L.K."/>
            <person name="Reenan R."/>
            <person name="Reily A."/>
            <person name="Remington K.A."/>
            <person name="Rieger T.T."/>
            <person name="Ritchie M.G."/>
            <person name="Robin C."/>
            <person name="Rogers Y.H."/>
            <person name="Rohde C."/>
            <person name="Rozas J."/>
            <person name="Rubenfield M.J."/>
            <person name="Ruiz A."/>
            <person name="Russo S."/>
            <person name="Salzberg S.L."/>
            <person name="Sanchez-Gracia A."/>
            <person name="Saranga D.J."/>
            <person name="Sato H."/>
            <person name="Schaeffer S.W."/>
            <person name="Schatz M.C."/>
            <person name="Schlenke T."/>
            <person name="Schwartz R."/>
            <person name="Segarra C."/>
            <person name="Singh R.S."/>
            <person name="Sirot L."/>
            <person name="Sirota M."/>
            <person name="Sisneros N.B."/>
            <person name="Smith C.D."/>
            <person name="Smith T.F."/>
            <person name="Spieth J."/>
            <person name="Stage D.E."/>
            <person name="Stark A."/>
            <person name="Stephan W."/>
            <person name="Strausberg R.L."/>
            <person name="Strempel S."/>
            <person name="Sturgill D."/>
            <person name="Sutton G."/>
            <person name="Sutton G.G."/>
            <person name="Tao W."/>
            <person name="Teichmann S."/>
            <person name="Tobari Y.N."/>
            <person name="Tomimura Y."/>
            <person name="Tsolas J.M."/>
            <person name="Valente V.L."/>
            <person name="Venter E."/>
            <person name="Venter J.C."/>
            <person name="Vicario S."/>
            <person name="Vieira F.G."/>
            <person name="Vilella A.J."/>
            <person name="Villasante A."/>
            <person name="Walenz B."/>
            <person name="Wang J."/>
            <person name="Wasserman M."/>
            <person name="Watts T."/>
            <person name="Wilson D."/>
            <person name="Wilson R.K."/>
            <person name="Wing R.A."/>
            <person name="Wolfner M.F."/>
            <person name="Wong A."/>
            <person name="Wong G.K."/>
            <person name="Wu C.I."/>
            <person name="Wu G."/>
            <person name="Yamamoto D."/>
            <person name="Yang H.P."/>
            <person name="Yang S.P."/>
            <person name="Yorke J.A."/>
            <person name="Yoshida K."/>
            <person name="Zdobnov E."/>
            <person name="Zhang P."/>
            <person name="Zhang Y."/>
            <person name="Zimin A.V."/>
            <person name="Baldwin J."/>
            <person name="Abdouelleil A."/>
            <person name="Abdulkadir J."/>
            <person name="Abebe A."/>
            <person name="Abera B."/>
            <person name="Abreu J."/>
            <person name="Acer S.C."/>
            <person name="Aftuck L."/>
            <person name="Alexander A."/>
            <person name="An P."/>
            <person name="Anderson E."/>
            <person name="Anderson S."/>
            <person name="Arachi H."/>
            <person name="Azer M."/>
            <person name="Bachantsang P."/>
            <person name="Barry A."/>
            <person name="Bayul T."/>
            <person name="Berlin A."/>
            <person name="Bessette D."/>
            <person name="Bloom T."/>
            <person name="Blye J."/>
            <person name="Boguslavskiy L."/>
            <person name="Bonnet C."/>
            <person name="Boukhgalter B."/>
            <person name="Bourzgui I."/>
            <person name="Brown A."/>
            <person name="Cahill P."/>
            <person name="Channer S."/>
            <person name="Cheshatsang Y."/>
            <person name="Chuda L."/>
            <person name="Citroen M."/>
            <person name="Collymore A."/>
            <person name="Cooke P."/>
            <person name="Costello M."/>
            <person name="D'Aco K."/>
            <person name="Daza R."/>
            <person name="De Haan G."/>
            <person name="DeGray S."/>
            <person name="DeMaso C."/>
            <person name="Dhargay N."/>
            <person name="Dooley K."/>
            <person name="Dooley E."/>
            <person name="Doricent M."/>
            <person name="Dorje P."/>
            <person name="Dorjee K."/>
            <person name="Dupes A."/>
            <person name="Elong R."/>
            <person name="Falk J."/>
            <person name="Farina A."/>
            <person name="Faro S."/>
            <person name="Ferguson D."/>
            <person name="Fisher S."/>
            <person name="Foley C.D."/>
            <person name="Franke A."/>
            <person name="Friedrich D."/>
            <person name="Gadbois L."/>
            <person name="Gearin G."/>
            <person name="Gearin C.R."/>
            <person name="Giannoukos G."/>
            <person name="Goode T."/>
            <person name="Graham J."/>
            <person name="Grandbois E."/>
            <person name="Grewal S."/>
            <person name="Gyaltsen K."/>
            <person name="Hafez N."/>
            <person name="Hagos B."/>
            <person name="Hall J."/>
            <person name="Henson C."/>
            <person name="Hollinger A."/>
            <person name="Honan T."/>
            <person name="Huard M.D."/>
            <person name="Hughes L."/>
            <person name="Hurhula B."/>
            <person name="Husby M.E."/>
            <person name="Kamat A."/>
            <person name="Kanga B."/>
            <person name="Kashin S."/>
            <person name="Khazanovich D."/>
            <person name="Kisner P."/>
            <person name="Lance K."/>
            <person name="Lara M."/>
            <person name="Lee W."/>
            <person name="Lennon N."/>
            <person name="Letendre F."/>
            <person name="LeVine R."/>
            <person name="Lipovsky A."/>
            <person name="Liu X."/>
            <person name="Liu J."/>
            <person name="Liu S."/>
            <person name="Lokyitsang T."/>
            <person name="Lokyitsang Y."/>
            <person name="Lubonja R."/>
            <person name="Lui A."/>
            <person name="MacDonald P."/>
            <person name="Magnisalis V."/>
            <person name="Maru K."/>
            <person name="Matthews C."/>
            <person name="McCusker W."/>
            <person name="McDonough S."/>
            <person name="Mehta T."/>
            <person name="Meldrim J."/>
            <person name="Meneus L."/>
            <person name="Mihai O."/>
            <person name="Mihalev A."/>
            <person name="Mihova T."/>
            <person name="Mittelman R."/>
            <person name="Mlenga V."/>
            <person name="Montmayeur A."/>
            <person name="Mulrain L."/>
            <person name="Navidi A."/>
            <person name="Naylor J."/>
            <person name="Negash T."/>
            <person name="Nguyen T."/>
            <person name="Nguyen N."/>
            <person name="Nicol R."/>
            <person name="Norbu C."/>
            <person name="Norbu N."/>
            <person name="Novod N."/>
            <person name="O'Neill B."/>
            <person name="Osman S."/>
            <person name="Markiewicz E."/>
            <person name="Oyono O.L."/>
            <person name="Patti C."/>
            <person name="Phunkhang P."/>
            <person name="Pierre F."/>
            <person name="Priest M."/>
            <person name="Raghuraman S."/>
            <person name="Rege F."/>
            <person name="Reyes R."/>
            <person name="Rise C."/>
            <person name="Rogov P."/>
            <person name="Ross K."/>
            <person name="Ryan E."/>
            <person name="Settipalli S."/>
            <person name="Shea T."/>
            <person name="Sherpa N."/>
            <person name="Shi L."/>
            <person name="Shih D."/>
            <person name="Sparrow T."/>
            <person name="Spaulding J."/>
            <person name="Stalker J."/>
            <person name="Stange-Thomann N."/>
            <person name="Stavropoulos S."/>
            <person name="Stone C."/>
            <person name="Strader C."/>
            <person name="Tesfaye S."/>
            <person name="Thomson T."/>
            <person name="Thoulutsang Y."/>
            <person name="Thoulutsang D."/>
            <person name="Topham K."/>
            <person name="Topping I."/>
            <person name="Tsamla T."/>
            <person name="Vassiliev H."/>
            <person name="Vo A."/>
            <person name="Wangchuk T."/>
            <person name="Wangdi T."/>
            <person name="Weiand M."/>
            <person name="Wilkinson J."/>
            <person name="Wilson A."/>
            <person name="Yadav S."/>
            <person name="Young G."/>
            <person name="Yu Q."/>
            <person name="Zembek L."/>
            <person name="Zhong D."/>
            <person name="Zimmer A."/>
            <person name="Zwirko Z."/>
            <person name="Jaffe D.B."/>
            <person name="Alvarez P."/>
            <person name="Brockman W."/>
            <person name="Butler J."/>
            <person name="Chin C."/>
            <person name="Gnerre S."/>
            <person name="Grabherr M."/>
            <person name="Kleber M."/>
            <person name="Mauceli E."/>
            <person name="MacCallum I."/>
        </authorList>
    </citation>
    <scope>NUCLEOTIDE SEQUENCE [LARGE SCALE GENOMIC DNA]</scope>
    <source>
        <strain evidence="6">Tucson 15287-2541.00</strain>
    </source>
</reference>
<dbReference type="AlphaFoldDB" id="B4J4W6"/>
<feature type="region of interest" description="Disordered" evidence="3">
    <location>
        <begin position="113"/>
        <end position="133"/>
    </location>
</feature>
<feature type="signal peptide" evidence="4">
    <location>
        <begin position="1"/>
        <end position="18"/>
    </location>
</feature>
<gene>
    <name evidence="5" type="primary">Dgri\GH21572</name>
    <name evidence="5" type="ORF">Dgri_GH21572</name>
</gene>
<dbReference type="eggNOG" id="ENOG502T96H">
    <property type="taxonomic scope" value="Eukaryota"/>
</dbReference>
<proteinExistence type="predicted"/>
<dbReference type="GO" id="GO:0062129">
    <property type="term" value="C:chitin-based extracellular matrix"/>
    <property type="evidence" value="ECO:0007669"/>
    <property type="project" value="TreeGrafter"/>
</dbReference>